<accession>Q7MC35</accession>
<protein>
    <submittedName>
        <fullName evidence="1">Uncharacterized protein</fullName>
    </submittedName>
</protein>
<dbReference type="Proteomes" id="UP000002675">
    <property type="component" value="Chromosome II"/>
</dbReference>
<dbReference type="KEGG" id="vvy:VVA1552"/>
<organism evidence="1 2">
    <name type="scientific">Vibrio vulnificus (strain YJ016)</name>
    <dbReference type="NCBI Taxonomy" id="196600"/>
    <lineage>
        <taxon>Bacteria</taxon>
        <taxon>Pseudomonadati</taxon>
        <taxon>Pseudomonadota</taxon>
        <taxon>Gammaproteobacteria</taxon>
        <taxon>Vibrionales</taxon>
        <taxon>Vibrionaceae</taxon>
        <taxon>Vibrio</taxon>
    </lineage>
</organism>
<evidence type="ECO:0000313" key="2">
    <source>
        <dbReference type="Proteomes" id="UP000002675"/>
    </source>
</evidence>
<gene>
    <name evidence="1" type="ordered locus">VVA1552</name>
</gene>
<sequence length="48" mass="5130">MKEIGAMFSQLKGGFFLRANLPGHVPQAESLNRALALSTMAHFLAISG</sequence>
<dbReference type="HOGENOM" id="CLU_3159301_0_0_6"/>
<reference evidence="1 2" key="1">
    <citation type="journal article" date="2003" name="Genome Res.">
        <title>Comparative genome analysis of Vibrio vulnificus, a marine pathogen.</title>
        <authorList>
            <person name="Chen C.Y."/>
            <person name="Wu K.M."/>
            <person name="Chang Y.C."/>
            <person name="Chang C.H."/>
            <person name="Tsai H.C."/>
            <person name="Liao T.L."/>
            <person name="Liu Y.M."/>
            <person name="Chen H.J."/>
            <person name="Shen A.B."/>
            <person name="Li J.C."/>
            <person name="Su T.L."/>
            <person name="Shao C.P."/>
            <person name="Lee C.T."/>
            <person name="Hor L.I."/>
            <person name="Tsai S.F."/>
        </authorList>
    </citation>
    <scope>NUCLEOTIDE SEQUENCE [LARGE SCALE GENOMIC DNA]</scope>
    <source>
        <strain evidence="1 2">YJ016</strain>
    </source>
</reference>
<proteinExistence type="predicted"/>
<name>Q7MC35_VIBVY</name>
<dbReference type="EMBL" id="BA000038">
    <property type="protein sequence ID" value="BAC97578.1"/>
    <property type="molecule type" value="Genomic_DNA"/>
</dbReference>
<evidence type="ECO:0000313" key="1">
    <source>
        <dbReference type="EMBL" id="BAC97578.1"/>
    </source>
</evidence>
<dbReference type="RefSeq" id="WP_011152758.1">
    <property type="nucleotide sequence ID" value="NC_005140.1"/>
</dbReference>
<dbReference type="AlphaFoldDB" id="Q7MC35"/>